<accession>A0A4R5PKB0</accession>
<evidence type="ECO:0000256" key="4">
    <source>
        <dbReference type="SAM" id="MobiDB-lite"/>
    </source>
</evidence>
<reference evidence="5 6" key="1">
    <citation type="journal article" date="2013" name="Int. J. Syst. Evol. Microbiol.">
        <title>Hoeflea suaedae sp. nov., an endophytic bacterium isolated from the root of the halophyte Suaeda maritima.</title>
        <authorList>
            <person name="Chung E.J."/>
            <person name="Park J.A."/>
            <person name="Pramanik P."/>
            <person name="Bibi F."/>
            <person name="Jeon C.O."/>
            <person name="Chung Y.R."/>
        </authorList>
    </citation>
    <scope>NUCLEOTIDE SEQUENCE [LARGE SCALE GENOMIC DNA]</scope>
    <source>
        <strain evidence="5 6">YC6898</strain>
    </source>
</reference>
<dbReference type="PANTHER" id="PTHR21013:SF10">
    <property type="entry name" value="ATP SYNTHASE MITOCHONDRIAL F1 COMPLEX ASSEMBLY FACTOR 2"/>
    <property type="match status" value="1"/>
</dbReference>
<keyword evidence="3" id="KW-0143">Chaperone</keyword>
<keyword evidence="2" id="KW-0809">Transit peptide</keyword>
<dbReference type="AlphaFoldDB" id="A0A4R5PKB0"/>
<evidence type="ECO:0000313" key="5">
    <source>
        <dbReference type="EMBL" id="TDH36147.1"/>
    </source>
</evidence>
<dbReference type="SUPFAM" id="SSF160909">
    <property type="entry name" value="ATP12-like"/>
    <property type="match status" value="1"/>
</dbReference>
<dbReference type="RefSeq" id="WP_133284845.1">
    <property type="nucleotide sequence ID" value="NZ_SMSI01000002.1"/>
</dbReference>
<dbReference type="PANTHER" id="PTHR21013">
    <property type="entry name" value="ATP SYNTHASE MITOCHONDRIAL F1 COMPLEX ASSEMBLY FACTOR 2/ATP12 PROTEIN, MITOCHONDRIAL PRECURSOR"/>
    <property type="match status" value="1"/>
</dbReference>
<dbReference type="InterPro" id="IPR042272">
    <property type="entry name" value="ATP12_ATP_synth-F1-assembly_N"/>
</dbReference>
<dbReference type="InterPro" id="IPR011419">
    <property type="entry name" value="ATP12_ATP_synth-F1-assembly"/>
</dbReference>
<proteinExistence type="inferred from homology"/>
<evidence type="ECO:0000256" key="2">
    <source>
        <dbReference type="ARBA" id="ARBA00022946"/>
    </source>
</evidence>
<dbReference type="OrthoDB" id="9797825at2"/>
<dbReference type="Pfam" id="PF07542">
    <property type="entry name" value="ATP12"/>
    <property type="match status" value="1"/>
</dbReference>
<gene>
    <name evidence="5" type="ORF">E2A64_12715</name>
</gene>
<keyword evidence="6" id="KW-1185">Reference proteome</keyword>
<comment type="similarity">
    <text evidence="1">Belongs to the ATP12 family.</text>
</comment>
<dbReference type="Gene3D" id="3.30.2180.10">
    <property type="entry name" value="ATP12-like"/>
    <property type="match status" value="1"/>
</dbReference>
<comment type="caution">
    <text evidence="5">The sequence shown here is derived from an EMBL/GenBank/DDBJ whole genome shotgun (WGS) entry which is preliminary data.</text>
</comment>
<feature type="compositionally biased region" description="Acidic residues" evidence="4">
    <location>
        <begin position="1"/>
        <end position="12"/>
    </location>
</feature>
<evidence type="ECO:0000313" key="6">
    <source>
        <dbReference type="Proteomes" id="UP000295131"/>
    </source>
</evidence>
<dbReference type="InterPro" id="IPR023335">
    <property type="entry name" value="ATP12_ortho_dom_sf"/>
</dbReference>
<name>A0A4R5PKB0_9HYPH</name>
<dbReference type="GO" id="GO:0043461">
    <property type="term" value="P:proton-transporting ATP synthase complex assembly"/>
    <property type="evidence" value="ECO:0007669"/>
    <property type="project" value="InterPro"/>
</dbReference>
<sequence length="262" mass="29143">MRDLLSDLEDGTPQEKDPVRRAQSAFQRDMPKRFYKDVTVGEAPDGFLILLDGRELKTPSRGLFHLPSRDLADAVAEEWDAQTTRIDPGAMPLTRILNTALDGVVHVKDEVRQEILAYGGTDLLCYRADSPEGLVAAQNKKWNPFLAWMEQTHGARFQLAEGVMHVEQSEETRSILAGLVAARDSAIVLAALHVATSLTGSLVMPLAILEGAAEPDEVWSATHVDEDWNISQWGEDAEATRRRNARRHEFDMACLAMRSIAR</sequence>
<organism evidence="5 6">
    <name type="scientific">Pseudohoeflea suaedae</name>
    <dbReference type="NCBI Taxonomy" id="877384"/>
    <lineage>
        <taxon>Bacteria</taxon>
        <taxon>Pseudomonadati</taxon>
        <taxon>Pseudomonadota</taxon>
        <taxon>Alphaproteobacteria</taxon>
        <taxon>Hyphomicrobiales</taxon>
        <taxon>Rhizobiaceae</taxon>
        <taxon>Pseudohoeflea</taxon>
    </lineage>
</organism>
<protein>
    <submittedName>
        <fullName evidence="5">ATPase</fullName>
    </submittedName>
</protein>
<dbReference type="Proteomes" id="UP000295131">
    <property type="component" value="Unassembled WGS sequence"/>
</dbReference>
<dbReference type="Gene3D" id="1.10.3580.10">
    <property type="entry name" value="ATP12 ATPase"/>
    <property type="match status" value="1"/>
</dbReference>
<feature type="region of interest" description="Disordered" evidence="4">
    <location>
        <begin position="1"/>
        <end position="23"/>
    </location>
</feature>
<evidence type="ECO:0000256" key="3">
    <source>
        <dbReference type="ARBA" id="ARBA00023186"/>
    </source>
</evidence>
<evidence type="ECO:0000256" key="1">
    <source>
        <dbReference type="ARBA" id="ARBA00008231"/>
    </source>
</evidence>
<dbReference type="EMBL" id="SMSI01000002">
    <property type="protein sequence ID" value="TDH36147.1"/>
    <property type="molecule type" value="Genomic_DNA"/>
</dbReference>